<reference evidence="3 4" key="1">
    <citation type="submission" date="2015-10" db="EMBL/GenBank/DDBJ databases">
        <title>Draft genome sequence of Streptomyces corchorusii DSM 40340, type strain for the species Streptomyces corchorusii.</title>
        <authorList>
            <person name="Ruckert C."/>
            <person name="Winkler A."/>
            <person name="Kalinowski J."/>
            <person name="Kampfer P."/>
            <person name="Glaeser S."/>
        </authorList>
    </citation>
    <scope>NUCLEOTIDE SEQUENCE [LARGE SCALE GENOMIC DNA]</scope>
    <source>
        <strain evidence="3 4">DSM 40340</strain>
    </source>
</reference>
<proteinExistence type="predicted"/>
<protein>
    <recommendedName>
        <fullName evidence="5">Histidine kinase</fullName>
    </recommendedName>
</protein>
<evidence type="ECO:0000313" key="3">
    <source>
        <dbReference type="EMBL" id="KUN32477.1"/>
    </source>
</evidence>
<feature type="region of interest" description="Disordered" evidence="1">
    <location>
        <begin position="74"/>
        <end position="94"/>
    </location>
</feature>
<dbReference type="RefSeq" id="WP_059261688.1">
    <property type="nucleotide sequence ID" value="NZ_KQ948351.1"/>
</dbReference>
<sequence length="94" mass="10223">MTGHSLLLVLAWLAAAVAVTAAWSARAAVRRLRTHRDNRQGLARARRPDAPPHGGLLCYGDHGDVLCIRPADDTHSRHVPYRPTPKDTPCASPD</sequence>
<feature type="chain" id="PRO_5038551668" description="Histidine kinase" evidence="2">
    <location>
        <begin position="22"/>
        <end position="94"/>
    </location>
</feature>
<dbReference type="Proteomes" id="UP000053398">
    <property type="component" value="Unassembled WGS sequence"/>
</dbReference>
<evidence type="ECO:0000313" key="4">
    <source>
        <dbReference type="Proteomes" id="UP000053398"/>
    </source>
</evidence>
<evidence type="ECO:0000256" key="1">
    <source>
        <dbReference type="SAM" id="MobiDB-lite"/>
    </source>
</evidence>
<feature type="signal peptide" evidence="2">
    <location>
        <begin position="1"/>
        <end position="21"/>
    </location>
</feature>
<keyword evidence="2" id="KW-0732">Signal</keyword>
<feature type="region of interest" description="Disordered" evidence="1">
    <location>
        <begin position="34"/>
        <end position="54"/>
    </location>
</feature>
<evidence type="ECO:0008006" key="5">
    <source>
        <dbReference type="Google" id="ProtNLM"/>
    </source>
</evidence>
<accession>A0A101QMC4</accession>
<comment type="caution">
    <text evidence="3">The sequence shown here is derived from an EMBL/GenBank/DDBJ whole genome shotgun (WGS) entry which is preliminary data.</text>
</comment>
<name>A0A101QMC4_STRCK</name>
<keyword evidence="4" id="KW-1185">Reference proteome</keyword>
<gene>
    <name evidence="3" type="ORF">AQJ11_02835</name>
</gene>
<evidence type="ECO:0000256" key="2">
    <source>
        <dbReference type="SAM" id="SignalP"/>
    </source>
</evidence>
<organism evidence="3 4">
    <name type="scientific">Streptomyces corchorusii</name>
    <name type="common">Streptomyces chibaensis</name>
    <dbReference type="NCBI Taxonomy" id="1903"/>
    <lineage>
        <taxon>Bacteria</taxon>
        <taxon>Bacillati</taxon>
        <taxon>Actinomycetota</taxon>
        <taxon>Actinomycetes</taxon>
        <taxon>Kitasatosporales</taxon>
        <taxon>Streptomycetaceae</taxon>
        <taxon>Streptomyces</taxon>
    </lineage>
</organism>
<dbReference type="AlphaFoldDB" id="A0A101QMC4"/>
<dbReference type="EMBL" id="LMWP01000002">
    <property type="protein sequence ID" value="KUN32477.1"/>
    <property type="molecule type" value="Genomic_DNA"/>
</dbReference>